<accession>E6XC00</accession>
<evidence type="ECO:0000313" key="2">
    <source>
        <dbReference type="EMBL" id="ADV50005.1"/>
    </source>
</evidence>
<dbReference type="Proteomes" id="UP000008634">
    <property type="component" value="Chromosome"/>
</dbReference>
<sequence>MKNLVVTSILILCAFFAKAQDTQSYTLVVSIGHINNNNGKVLLSLHTADTFMKGPGIQNVDREIVNGKINVSFENIKPGTYAIMALHDENDNKRMDYETNGMPKENYGMSGNEMSYGPPSFEDAKFRVTDKNLDFNIRF</sequence>
<proteinExistence type="predicted"/>
<dbReference type="HOGENOM" id="CLU_125018_2_1_10"/>
<dbReference type="eggNOG" id="COG4704">
    <property type="taxonomic scope" value="Bacteria"/>
</dbReference>
<feature type="signal peptide" evidence="1">
    <location>
        <begin position="1"/>
        <end position="19"/>
    </location>
</feature>
<keyword evidence="3" id="KW-1185">Reference proteome</keyword>
<name>E6XC00_CELAD</name>
<dbReference type="Pfam" id="PF09912">
    <property type="entry name" value="DUF2141"/>
    <property type="match status" value="1"/>
</dbReference>
<reference evidence="2 3" key="1">
    <citation type="journal article" date="2010" name="Stand. Genomic Sci.">
        <title>Complete genome sequence of Cellulophaga algicola type strain (IC166).</title>
        <authorList>
            <person name="Abt B."/>
            <person name="Lu M."/>
            <person name="Misra M."/>
            <person name="Han C."/>
            <person name="Nolan M."/>
            <person name="Lucas S."/>
            <person name="Hammon N."/>
            <person name="Deshpande S."/>
            <person name="Cheng J.F."/>
            <person name="Tapia R."/>
            <person name="Goodwin L."/>
            <person name="Pitluck S."/>
            <person name="Liolios K."/>
            <person name="Pagani I."/>
            <person name="Ivanova N."/>
            <person name="Mavromatis K."/>
            <person name="Ovchinikova G."/>
            <person name="Pati A."/>
            <person name="Chen A."/>
            <person name="Palaniappan K."/>
            <person name="Land M."/>
            <person name="Hauser L."/>
            <person name="Chang Y.J."/>
            <person name="Jeffries C.D."/>
            <person name="Detter J.C."/>
            <person name="Brambilla E."/>
            <person name="Rohde M."/>
            <person name="Tindall B.J."/>
            <person name="Goker M."/>
            <person name="Woyke T."/>
            <person name="Bristow J."/>
            <person name="Eisen J.A."/>
            <person name="Markowitz V."/>
            <person name="Hugenholtz P."/>
            <person name="Kyrpides N.C."/>
            <person name="Klenk H.P."/>
            <person name="Lapidus A."/>
        </authorList>
    </citation>
    <scope>NUCLEOTIDE SEQUENCE [LARGE SCALE GENOMIC DNA]</scope>
    <source>
        <strain evidence="3">DSM 14237 / IC166 / ACAM 630</strain>
    </source>
</reference>
<organism evidence="2 3">
    <name type="scientific">Cellulophaga algicola (strain DSM 14237 / IC166 / ACAM 630)</name>
    <dbReference type="NCBI Taxonomy" id="688270"/>
    <lineage>
        <taxon>Bacteria</taxon>
        <taxon>Pseudomonadati</taxon>
        <taxon>Bacteroidota</taxon>
        <taxon>Flavobacteriia</taxon>
        <taxon>Flavobacteriales</taxon>
        <taxon>Flavobacteriaceae</taxon>
        <taxon>Cellulophaga</taxon>
    </lineage>
</organism>
<dbReference type="RefSeq" id="WP_013551476.1">
    <property type="nucleotide sequence ID" value="NC_014934.1"/>
</dbReference>
<dbReference type="KEGG" id="cao:Celal_2722"/>
<dbReference type="OrthoDB" id="9788332at2"/>
<dbReference type="EMBL" id="CP002453">
    <property type="protein sequence ID" value="ADV50005.1"/>
    <property type="molecule type" value="Genomic_DNA"/>
</dbReference>
<gene>
    <name evidence="2" type="ordered locus">Celal_2722</name>
</gene>
<keyword evidence="1" id="KW-0732">Signal</keyword>
<evidence type="ECO:0000256" key="1">
    <source>
        <dbReference type="SAM" id="SignalP"/>
    </source>
</evidence>
<dbReference type="InterPro" id="IPR018673">
    <property type="entry name" value="DUF2141"/>
</dbReference>
<protein>
    <recommendedName>
        <fullName evidence="4">DUF2141 domain-containing protein</fullName>
    </recommendedName>
</protein>
<evidence type="ECO:0008006" key="4">
    <source>
        <dbReference type="Google" id="ProtNLM"/>
    </source>
</evidence>
<dbReference type="AlphaFoldDB" id="E6XC00"/>
<evidence type="ECO:0000313" key="3">
    <source>
        <dbReference type="Proteomes" id="UP000008634"/>
    </source>
</evidence>
<feature type="chain" id="PRO_5003212849" description="DUF2141 domain-containing protein" evidence="1">
    <location>
        <begin position="20"/>
        <end position="139"/>
    </location>
</feature>